<feature type="region of interest" description="Disordered" evidence="1">
    <location>
        <begin position="174"/>
        <end position="197"/>
    </location>
</feature>
<organism evidence="2 3">
    <name type="scientific">Kitasatospora viridis</name>
    <dbReference type="NCBI Taxonomy" id="281105"/>
    <lineage>
        <taxon>Bacteria</taxon>
        <taxon>Bacillati</taxon>
        <taxon>Actinomycetota</taxon>
        <taxon>Actinomycetes</taxon>
        <taxon>Kitasatosporales</taxon>
        <taxon>Streptomycetaceae</taxon>
        <taxon>Kitasatospora</taxon>
    </lineage>
</organism>
<keyword evidence="3" id="KW-1185">Reference proteome</keyword>
<protein>
    <submittedName>
        <fullName evidence="2">Tetratricopeptide repeat protein</fullName>
    </submittedName>
</protein>
<dbReference type="InterPro" id="IPR011990">
    <property type="entry name" value="TPR-like_helical_dom_sf"/>
</dbReference>
<dbReference type="SUPFAM" id="SSF48452">
    <property type="entry name" value="TPR-like"/>
    <property type="match status" value="2"/>
</dbReference>
<dbReference type="EMBL" id="VIWT01000001">
    <property type="protein sequence ID" value="TWF97363.1"/>
    <property type="molecule type" value="Genomic_DNA"/>
</dbReference>
<evidence type="ECO:0000313" key="3">
    <source>
        <dbReference type="Proteomes" id="UP000317940"/>
    </source>
</evidence>
<name>A0A561UDB4_9ACTN</name>
<dbReference type="InterPro" id="IPR053137">
    <property type="entry name" value="NLR-like"/>
</dbReference>
<sequence length="621" mass="68356">MALFLRARVDESPLTMTAAAKGANYSTTQAGDFLSGRRVSEPAFVAALLRITVLDPRQRRALQADADRLLHAARNPQERREEHGGDSTLAGQLERVRAQQVETYERLTRALEQQADLQEAARNSAQLVMVLLSMINTLADRVRSLSTERDGLAGRAGDRRELEHTQRRLARALDQERRAKEELDRAREKQRQAEDLAARVQRRVDELTDELNRLRADEATAPDDAVPPPPGVTTSADPVGDDIDQALARATTVNDTDEETLRRITDELQDTAEGEAPRGVLALEDGRPAVVPDIQDNVPTNPSISELDARHEHAYNLGEAGEYRTAVELFAELIAASTRILGPDHPDTLDARHGHAVNLGKADDHRQAVQLLAALIADSTRALGSDHPDTLTARHNHAFHLGEAGDRREAARLLAEVATDRTRALGPNHPNTLTARHNHAANLGEAGDRREAARLFAELTTDRTRILGPSHPDTLTTRHEHAYNLGKAGDRREAALLLAELTTDRTRILGPNHPATLTTRHNHAFNLGRAGERREAAQLFAELIADRTRILGPNHPATLTTRHNHAFNLGEAGDHHEAAQLLAEVATDRTRILGPEHPNTLTTHRRQAHFARLASDPPPAR</sequence>
<accession>A0A561UDB4</accession>
<evidence type="ECO:0000256" key="1">
    <source>
        <dbReference type="SAM" id="MobiDB-lite"/>
    </source>
</evidence>
<dbReference type="Pfam" id="PF13374">
    <property type="entry name" value="TPR_10"/>
    <property type="match status" value="3"/>
</dbReference>
<dbReference type="Gene3D" id="1.25.40.10">
    <property type="entry name" value="Tetratricopeptide repeat domain"/>
    <property type="match status" value="2"/>
</dbReference>
<comment type="caution">
    <text evidence="2">The sequence shown here is derived from an EMBL/GenBank/DDBJ whole genome shotgun (WGS) entry which is preliminary data.</text>
</comment>
<reference evidence="2 3" key="1">
    <citation type="submission" date="2019-06" db="EMBL/GenBank/DDBJ databases">
        <title>Sequencing the genomes of 1000 actinobacteria strains.</title>
        <authorList>
            <person name="Klenk H.-P."/>
        </authorList>
    </citation>
    <scope>NUCLEOTIDE SEQUENCE [LARGE SCALE GENOMIC DNA]</scope>
    <source>
        <strain evidence="2 3">DSM 44826</strain>
    </source>
</reference>
<dbReference type="PANTHER" id="PTHR46082:SF6">
    <property type="entry name" value="AAA+ ATPASE DOMAIN-CONTAINING PROTEIN-RELATED"/>
    <property type="match status" value="1"/>
</dbReference>
<feature type="region of interest" description="Disordered" evidence="1">
    <location>
        <begin position="267"/>
        <end position="304"/>
    </location>
</feature>
<dbReference type="Pfam" id="PF13424">
    <property type="entry name" value="TPR_12"/>
    <property type="match status" value="2"/>
</dbReference>
<gene>
    <name evidence="2" type="ORF">FHX73_111143</name>
</gene>
<feature type="region of interest" description="Disordered" evidence="1">
    <location>
        <begin position="214"/>
        <end position="240"/>
    </location>
</feature>
<dbReference type="Proteomes" id="UP000317940">
    <property type="component" value="Unassembled WGS sequence"/>
</dbReference>
<dbReference type="AlphaFoldDB" id="A0A561UDB4"/>
<dbReference type="PANTHER" id="PTHR46082">
    <property type="entry name" value="ATP/GTP-BINDING PROTEIN-RELATED"/>
    <property type="match status" value="1"/>
</dbReference>
<evidence type="ECO:0000313" key="2">
    <source>
        <dbReference type="EMBL" id="TWF97363.1"/>
    </source>
</evidence>
<proteinExistence type="predicted"/>